<dbReference type="PANTHER" id="PTHR35936:SF34">
    <property type="entry name" value="ABC TRANSPORTER EXTRACELLULAR-BINDING PROTEIN YCKB-RELATED"/>
    <property type="match status" value="1"/>
</dbReference>
<dbReference type="OrthoDB" id="9775197at2"/>
<dbReference type="GO" id="GO:0030313">
    <property type="term" value="C:cell envelope"/>
    <property type="evidence" value="ECO:0007669"/>
    <property type="project" value="UniProtKB-SubCell"/>
</dbReference>
<dbReference type="PROSITE" id="PS51257">
    <property type="entry name" value="PROKAR_LIPOPROTEIN"/>
    <property type="match status" value="1"/>
</dbReference>
<feature type="domain" description="Solute-binding protein family 3/N-terminal" evidence="6">
    <location>
        <begin position="40"/>
        <end position="263"/>
    </location>
</feature>
<dbReference type="EMBL" id="FOFU01000001">
    <property type="protein sequence ID" value="SEP65680.1"/>
    <property type="molecule type" value="Genomic_DNA"/>
</dbReference>
<evidence type="ECO:0000256" key="3">
    <source>
        <dbReference type="ARBA" id="ARBA00022729"/>
    </source>
</evidence>
<keyword evidence="3 5" id="KW-0732">Signal</keyword>
<dbReference type="GO" id="GO:0015276">
    <property type="term" value="F:ligand-gated monoatomic ion channel activity"/>
    <property type="evidence" value="ECO:0007669"/>
    <property type="project" value="InterPro"/>
</dbReference>
<dbReference type="SMART" id="SM00062">
    <property type="entry name" value="PBPb"/>
    <property type="match status" value="1"/>
</dbReference>
<comment type="subcellular location">
    <subcellularLocation>
        <location evidence="1">Cell envelope</location>
    </subcellularLocation>
</comment>
<keyword evidence="9" id="KW-1185">Reference proteome</keyword>
<evidence type="ECO:0000256" key="1">
    <source>
        <dbReference type="ARBA" id="ARBA00004196"/>
    </source>
</evidence>
<dbReference type="InterPro" id="IPR001638">
    <property type="entry name" value="Solute-binding_3/MltF_N"/>
</dbReference>
<evidence type="ECO:0000256" key="2">
    <source>
        <dbReference type="ARBA" id="ARBA00010333"/>
    </source>
</evidence>
<dbReference type="PANTHER" id="PTHR35936">
    <property type="entry name" value="MEMBRANE-BOUND LYTIC MUREIN TRANSGLYCOSYLASE F"/>
    <property type="match status" value="1"/>
</dbReference>
<dbReference type="Gene3D" id="3.40.190.10">
    <property type="entry name" value="Periplasmic binding protein-like II"/>
    <property type="match status" value="2"/>
</dbReference>
<dbReference type="PROSITE" id="PS01039">
    <property type="entry name" value="SBP_BACTERIAL_3"/>
    <property type="match status" value="1"/>
</dbReference>
<dbReference type="SMART" id="SM00079">
    <property type="entry name" value="PBPe"/>
    <property type="match status" value="1"/>
</dbReference>
<reference evidence="8 9" key="1">
    <citation type="submission" date="2016-10" db="EMBL/GenBank/DDBJ databases">
        <authorList>
            <person name="de Groot N.N."/>
        </authorList>
    </citation>
    <scope>NUCLEOTIDE SEQUENCE [LARGE SCALE GENOMIC DNA]</scope>
    <source>
        <strain evidence="8 9">B25</strain>
    </source>
</reference>
<dbReference type="RefSeq" id="WP_074639824.1">
    <property type="nucleotide sequence ID" value="NZ_FOFU01000001.1"/>
</dbReference>
<evidence type="ECO:0000259" key="7">
    <source>
        <dbReference type="SMART" id="SM00079"/>
    </source>
</evidence>
<dbReference type="InterPro" id="IPR001320">
    <property type="entry name" value="Iontro_rcpt_C"/>
</dbReference>
<feature type="signal peptide" evidence="5">
    <location>
        <begin position="1"/>
        <end position="18"/>
    </location>
</feature>
<feature type="chain" id="PRO_5010220320" evidence="5">
    <location>
        <begin position="19"/>
        <end position="268"/>
    </location>
</feature>
<feature type="domain" description="Ionotropic glutamate receptor C-terminal" evidence="7">
    <location>
        <begin position="40"/>
        <end position="262"/>
    </location>
</feature>
<dbReference type="Proteomes" id="UP000182360">
    <property type="component" value="Unassembled WGS sequence"/>
</dbReference>
<dbReference type="InterPro" id="IPR018313">
    <property type="entry name" value="SBP_3_CS"/>
</dbReference>
<dbReference type="STRING" id="163.SAMN04487775_108165"/>
<dbReference type="GO" id="GO:0016020">
    <property type="term" value="C:membrane"/>
    <property type="evidence" value="ECO:0007669"/>
    <property type="project" value="InterPro"/>
</dbReference>
<sequence>MKKTIVAALIMAALVAVTGCKKTNKKTGENAVDALKARGTFVLGLDDSFPPLGFRNDNNEIVGYDIDLAKEVAKRLGVDFRAQPIDWDAKEMELETGKIDCIWNGFTITDERKNALSFTEAYLNNDQILVVRVDSGINSLSDVSGKIIGIQSGSSAQEAVDDNASFSSSISKLIMFKDNITALNDLDIGGVDGVVMDSVVANYSIAQTKKPFKVINESLANEGYGIGFRKSEPELRDAVWEILKEMQKDGTVTAISQRWFGRDISTIK</sequence>
<gene>
    <name evidence="8" type="ORF">SAMN04487977_10129</name>
</gene>
<accession>A0A1H8ZMP1</accession>
<evidence type="ECO:0000313" key="9">
    <source>
        <dbReference type="Proteomes" id="UP000182360"/>
    </source>
</evidence>
<dbReference type="Pfam" id="PF00497">
    <property type="entry name" value="SBP_bac_3"/>
    <property type="match status" value="1"/>
</dbReference>
<name>A0A1H8ZMP1_9SPIR</name>
<evidence type="ECO:0000259" key="6">
    <source>
        <dbReference type="SMART" id="SM00062"/>
    </source>
</evidence>
<evidence type="ECO:0000313" key="8">
    <source>
        <dbReference type="EMBL" id="SEP65680.1"/>
    </source>
</evidence>
<protein>
    <submittedName>
        <fullName evidence="8">Polar amino acid transport system substrate-binding protein</fullName>
    </submittedName>
</protein>
<dbReference type="CDD" id="cd00996">
    <property type="entry name" value="PBP2_AatB_like"/>
    <property type="match status" value="1"/>
</dbReference>
<evidence type="ECO:0000256" key="4">
    <source>
        <dbReference type="RuleBase" id="RU003744"/>
    </source>
</evidence>
<proteinExistence type="inferred from homology"/>
<evidence type="ECO:0000256" key="5">
    <source>
        <dbReference type="SAM" id="SignalP"/>
    </source>
</evidence>
<comment type="similarity">
    <text evidence="2 4">Belongs to the bacterial solute-binding protein 3 family.</text>
</comment>
<organism evidence="8 9">
    <name type="scientific">Treponema bryantii</name>
    <dbReference type="NCBI Taxonomy" id="163"/>
    <lineage>
        <taxon>Bacteria</taxon>
        <taxon>Pseudomonadati</taxon>
        <taxon>Spirochaetota</taxon>
        <taxon>Spirochaetia</taxon>
        <taxon>Spirochaetales</taxon>
        <taxon>Treponemataceae</taxon>
        <taxon>Treponema</taxon>
    </lineage>
</organism>
<dbReference type="AlphaFoldDB" id="A0A1H8ZMP1"/>
<dbReference type="SUPFAM" id="SSF53850">
    <property type="entry name" value="Periplasmic binding protein-like II"/>
    <property type="match status" value="1"/>
</dbReference>